<evidence type="ECO:0000256" key="3">
    <source>
        <dbReference type="ARBA" id="ARBA00023004"/>
    </source>
</evidence>
<gene>
    <name evidence="7" type="ORF">SAMD00020551_2712</name>
</gene>
<keyword evidence="2" id="KW-0479">Metal-binding</keyword>
<dbReference type="InterPro" id="IPR036922">
    <property type="entry name" value="Rieske_2Fe-2S_sf"/>
</dbReference>
<dbReference type="InterPro" id="IPR017941">
    <property type="entry name" value="Rieske_2Fe-2S"/>
</dbReference>
<dbReference type="PROSITE" id="PS51296">
    <property type="entry name" value="RIESKE"/>
    <property type="match status" value="1"/>
</dbReference>
<dbReference type="EMBL" id="BASE01000060">
    <property type="protein sequence ID" value="GAM14561.1"/>
    <property type="molecule type" value="Genomic_DNA"/>
</dbReference>
<dbReference type="SUPFAM" id="SSF51905">
    <property type="entry name" value="FAD/NAD(P)-binding domain"/>
    <property type="match status" value="1"/>
</dbReference>
<dbReference type="AlphaFoldDB" id="A0A0A8X8S3"/>
<dbReference type="GO" id="GO:0016705">
    <property type="term" value="F:oxidoreductase activity, acting on paired donors, with incorporation or reduction of molecular oxygen"/>
    <property type="evidence" value="ECO:0007669"/>
    <property type="project" value="UniProtKB-ARBA"/>
</dbReference>
<dbReference type="GO" id="GO:0046872">
    <property type="term" value="F:metal ion binding"/>
    <property type="evidence" value="ECO:0007669"/>
    <property type="project" value="UniProtKB-KW"/>
</dbReference>
<keyword evidence="8" id="KW-1185">Reference proteome</keyword>
<name>A0A0A8X8S3_MESS1</name>
<evidence type="ECO:0000313" key="7">
    <source>
        <dbReference type="EMBL" id="GAM14561.1"/>
    </source>
</evidence>
<keyword evidence="5" id="KW-1015">Disulfide bond</keyword>
<organism evidence="7 8">
    <name type="scientific">Mesobacillus selenatarsenatis (strain DSM 18680 / JCM 14380 / FERM P-15431 / SF-1)</name>
    <dbReference type="NCBI Taxonomy" id="1321606"/>
    <lineage>
        <taxon>Bacteria</taxon>
        <taxon>Bacillati</taxon>
        <taxon>Bacillota</taxon>
        <taxon>Bacilli</taxon>
        <taxon>Bacillales</taxon>
        <taxon>Bacillaceae</taxon>
        <taxon>Mesobacillus</taxon>
    </lineage>
</organism>
<dbReference type="PANTHER" id="PTHR13847:SF274">
    <property type="entry name" value="RIESKE 2FE-2S IRON-SULFUR PROTEIN YHFW-RELATED"/>
    <property type="match status" value="1"/>
</dbReference>
<evidence type="ECO:0000256" key="4">
    <source>
        <dbReference type="ARBA" id="ARBA00023014"/>
    </source>
</evidence>
<dbReference type="InterPro" id="IPR005805">
    <property type="entry name" value="Rieske_Fe-S_prot_C"/>
</dbReference>
<evidence type="ECO:0000259" key="6">
    <source>
        <dbReference type="PROSITE" id="PS51296"/>
    </source>
</evidence>
<dbReference type="Gene3D" id="3.30.9.10">
    <property type="entry name" value="D-Amino Acid Oxidase, subunit A, domain 2"/>
    <property type="match status" value="1"/>
</dbReference>
<dbReference type="PANTHER" id="PTHR13847">
    <property type="entry name" value="SARCOSINE DEHYDROGENASE-RELATED"/>
    <property type="match status" value="1"/>
</dbReference>
<proteinExistence type="predicted"/>
<feature type="domain" description="Rieske" evidence="6">
    <location>
        <begin position="421"/>
        <end position="511"/>
    </location>
</feature>
<dbReference type="Proteomes" id="UP000031014">
    <property type="component" value="Unassembled WGS sequence"/>
</dbReference>
<sequence length="511" mass="57523">MNDYTSKLPRFPEPYWRKTAELPTFPKLQEDLKIDVAVVGGGITGLTSAYLLAKAGAKVAVIEAGTILNGTTGHTTAKVTAQHGMIYDELISHFGEEKARLYYQANYDAMQFVKNIVKEQQIDCDFTEEDAYIYTNSDKEMEKLLKEFKAYEKLGVVGSEYVSEVPIPVEAMAAVVMRNQAQFHPLKFLKHLVERFTEMGGQIFENTTAVDMEEGSEPVITTRDGHKVRCNQMIISTHFPFYDLKGFYFSRMQVNRSYVLAVRTEKEFPGGMYINAETPSRSLRYTDWNGEKLVLFGGDSHITGQEENTHQYYEALEAFAAQAFGVKEIPFRWSAQDPTTLDKIPFVGKYSSSTENIFVATGYRKWGMSNGINAALLMSDLVLKKDNPYVELFEPQRFHAKPDVATFVTDNALVAKELVKGKLDRPSTDPESLVQEEGAVVTVNGKRAGAYRDENGKLHVVDTTCTHMGCELNWNNGERTWDCPCHGSRFSYKGDVVEGPAELPLKRLDLE</sequence>
<dbReference type="SUPFAM" id="SSF50022">
    <property type="entry name" value="ISP domain"/>
    <property type="match status" value="1"/>
</dbReference>
<dbReference type="OrthoDB" id="9767869at2"/>
<dbReference type="FunFam" id="2.102.10.10:FF:000014">
    <property type="entry name" value="Oxidoreductase, FAD dependent"/>
    <property type="match status" value="1"/>
</dbReference>
<comment type="caution">
    <text evidence="7">The sequence shown here is derived from an EMBL/GenBank/DDBJ whole genome shotgun (WGS) entry which is preliminary data.</text>
</comment>
<evidence type="ECO:0000256" key="1">
    <source>
        <dbReference type="ARBA" id="ARBA00022714"/>
    </source>
</evidence>
<dbReference type="GO" id="GO:0004497">
    <property type="term" value="F:monooxygenase activity"/>
    <property type="evidence" value="ECO:0007669"/>
    <property type="project" value="UniProtKB-ARBA"/>
</dbReference>
<dbReference type="GO" id="GO:0005737">
    <property type="term" value="C:cytoplasm"/>
    <property type="evidence" value="ECO:0007669"/>
    <property type="project" value="TreeGrafter"/>
</dbReference>
<protein>
    <submittedName>
        <fullName evidence="7">Probable oxidoreductase, with rieske iron-sulfur protein 2Fe-2S subunit</fullName>
    </submittedName>
</protein>
<dbReference type="InterPro" id="IPR036188">
    <property type="entry name" value="FAD/NAD-bd_sf"/>
</dbReference>
<dbReference type="CDD" id="cd03477">
    <property type="entry name" value="Rieske_YhfW_C"/>
    <property type="match status" value="1"/>
</dbReference>
<dbReference type="Pfam" id="PF01266">
    <property type="entry name" value="DAO"/>
    <property type="match status" value="1"/>
</dbReference>
<evidence type="ECO:0000313" key="8">
    <source>
        <dbReference type="Proteomes" id="UP000031014"/>
    </source>
</evidence>
<accession>A0A0A8X8S3</accession>
<evidence type="ECO:0000256" key="2">
    <source>
        <dbReference type="ARBA" id="ARBA00022723"/>
    </source>
</evidence>
<keyword evidence="4" id="KW-0411">Iron-sulfur</keyword>
<keyword evidence="3" id="KW-0408">Iron</keyword>
<dbReference type="Gene3D" id="3.50.50.60">
    <property type="entry name" value="FAD/NAD(P)-binding domain"/>
    <property type="match status" value="1"/>
</dbReference>
<dbReference type="RefSeq" id="WP_041966298.1">
    <property type="nucleotide sequence ID" value="NZ_BASE01000060.1"/>
</dbReference>
<evidence type="ECO:0000256" key="5">
    <source>
        <dbReference type="ARBA" id="ARBA00023157"/>
    </source>
</evidence>
<dbReference type="InterPro" id="IPR038010">
    <property type="entry name" value="YhfW_C"/>
</dbReference>
<dbReference type="GO" id="GO:0051537">
    <property type="term" value="F:2 iron, 2 sulfur cluster binding"/>
    <property type="evidence" value="ECO:0007669"/>
    <property type="project" value="UniProtKB-KW"/>
</dbReference>
<dbReference type="Pfam" id="PF00355">
    <property type="entry name" value="Rieske"/>
    <property type="match status" value="1"/>
</dbReference>
<dbReference type="InterPro" id="IPR006076">
    <property type="entry name" value="FAD-dep_OxRdtase"/>
</dbReference>
<dbReference type="STRING" id="1321606.SAMD00020551_2712"/>
<dbReference type="GO" id="GO:0016020">
    <property type="term" value="C:membrane"/>
    <property type="evidence" value="ECO:0007669"/>
    <property type="project" value="InterPro"/>
</dbReference>
<dbReference type="Gene3D" id="2.102.10.10">
    <property type="entry name" value="Rieske [2Fe-2S] iron-sulphur domain"/>
    <property type="match status" value="1"/>
</dbReference>
<reference evidence="7 8" key="1">
    <citation type="submission" date="2013-06" db="EMBL/GenBank/DDBJ databases">
        <title>Whole genome shotgun sequence of Bacillus selenatarsenatis SF-1.</title>
        <authorList>
            <person name="Kuroda M."/>
            <person name="Sei K."/>
            <person name="Yamashita M."/>
            <person name="Ike M."/>
        </authorList>
    </citation>
    <scope>NUCLEOTIDE SEQUENCE [LARGE SCALE GENOMIC DNA]</scope>
    <source>
        <strain evidence="7 8">SF-1</strain>
    </source>
</reference>
<keyword evidence="1" id="KW-0001">2Fe-2S</keyword>
<dbReference type="PRINTS" id="PR00162">
    <property type="entry name" value="RIESKE"/>
</dbReference>